<evidence type="ECO:0000313" key="2">
    <source>
        <dbReference type="EMBL" id="CAE6481229.1"/>
    </source>
</evidence>
<name>A0A8H3GZ37_9AGAM</name>
<evidence type="ECO:0000256" key="1">
    <source>
        <dbReference type="SAM" id="MobiDB-lite"/>
    </source>
</evidence>
<protein>
    <submittedName>
        <fullName evidence="2">Uncharacterized protein</fullName>
    </submittedName>
</protein>
<dbReference type="EMBL" id="CAJMXA010002457">
    <property type="protein sequence ID" value="CAE6481229.1"/>
    <property type="molecule type" value="Genomic_DNA"/>
</dbReference>
<proteinExistence type="predicted"/>
<feature type="region of interest" description="Disordered" evidence="1">
    <location>
        <begin position="87"/>
        <end position="196"/>
    </location>
</feature>
<organism evidence="2 3">
    <name type="scientific">Rhizoctonia solani</name>
    <dbReference type="NCBI Taxonomy" id="456999"/>
    <lineage>
        <taxon>Eukaryota</taxon>
        <taxon>Fungi</taxon>
        <taxon>Dikarya</taxon>
        <taxon>Basidiomycota</taxon>
        <taxon>Agaricomycotina</taxon>
        <taxon>Agaricomycetes</taxon>
        <taxon>Cantharellales</taxon>
        <taxon>Ceratobasidiaceae</taxon>
        <taxon>Rhizoctonia</taxon>
    </lineage>
</organism>
<reference evidence="2" key="1">
    <citation type="submission" date="2021-01" db="EMBL/GenBank/DDBJ databases">
        <authorList>
            <person name="Kaushik A."/>
        </authorList>
    </citation>
    <scope>NUCLEOTIDE SEQUENCE</scope>
    <source>
        <strain evidence="2">AG6-10EEA</strain>
    </source>
</reference>
<accession>A0A8H3GZ37</accession>
<dbReference type="AlphaFoldDB" id="A0A8H3GZ37"/>
<feature type="non-terminal residue" evidence="2">
    <location>
        <position position="196"/>
    </location>
</feature>
<gene>
    <name evidence="2" type="ORF">RDB_LOCUS89069</name>
</gene>
<comment type="caution">
    <text evidence="2">The sequence shown here is derived from an EMBL/GenBank/DDBJ whole genome shotgun (WGS) entry which is preliminary data.</text>
</comment>
<sequence>MYDCVMRYSPQNVVTGWTRLYYTLFDCLRRCQACFGNIKHQHPYRGDPAQEYALVDVESAIHAAVQYVNEHHAHCCKINNTDYHQQSDMTSTPIDTNGWGHAPGSGPPPPVIAQILNQGSNKRPRGSGELDDINETGLLRKRPRIGEDEDEDSGAAAPGPGDEYAISNPAPEHQGKGPCSFSSLKRKKSLDPPFSH</sequence>
<dbReference type="Proteomes" id="UP000663853">
    <property type="component" value="Unassembled WGS sequence"/>
</dbReference>
<evidence type="ECO:0000313" key="3">
    <source>
        <dbReference type="Proteomes" id="UP000663853"/>
    </source>
</evidence>